<dbReference type="Gene3D" id="1.10.10.10">
    <property type="entry name" value="Winged helix-like DNA-binding domain superfamily/Winged helix DNA-binding domain"/>
    <property type="match status" value="1"/>
</dbReference>
<protein>
    <submittedName>
        <fullName evidence="3">DNA-binding transcriptional regulator, MarR family</fullName>
    </submittedName>
</protein>
<dbReference type="GO" id="GO:0003700">
    <property type="term" value="F:DNA-binding transcription factor activity"/>
    <property type="evidence" value="ECO:0007669"/>
    <property type="project" value="InterPro"/>
</dbReference>
<name>A0A1H3U862_9BURK</name>
<evidence type="ECO:0000313" key="3">
    <source>
        <dbReference type="EMBL" id="SDZ58624.1"/>
    </source>
</evidence>
<dbReference type="Pfam" id="PF12802">
    <property type="entry name" value="MarR_2"/>
    <property type="match status" value="1"/>
</dbReference>
<organism evidence="3 4">
    <name type="scientific">Delftia lacustris</name>
    <dbReference type="NCBI Taxonomy" id="558537"/>
    <lineage>
        <taxon>Bacteria</taxon>
        <taxon>Pseudomonadati</taxon>
        <taxon>Pseudomonadota</taxon>
        <taxon>Betaproteobacteria</taxon>
        <taxon>Burkholderiales</taxon>
        <taxon>Comamonadaceae</taxon>
        <taxon>Delftia</taxon>
    </lineage>
</organism>
<reference evidence="3 4" key="1">
    <citation type="submission" date="2016-10" db="EMBL/GenBank/DDBJ databases">
        <authorList>
            <person name="de Groot N.N."/>
        </authorList>
    </citation>
    <scope>NUCLEOTIDE SEQUENCE [LARGE SCALE GENOMIC DNA]</scope>
    <source>
        <strain evidence="3 4">LMG 24775</strain>
    </source>
</reference>
<sequence>MPRARTSKPAPSEENTAPSGTTAPGPSIDASFLHTLVGYNARRASMSIIEVFVERMATHDLKMVEFSVLSLVSHNPGITSRQLCAALDVMPPNLVGLIAALERRKLIERRPHPTDRRAVGVHLTPAGAELTAQAERTAAQLEMDATYRLTDAERKTLIQLLQKIYN</sequence>
<evidence type="ECO:0000259" key="2">
    <source>
        <dbReference type="PROSITE" id="PS50995"/>
    </source>
</evidence>
<dbReference type="InterPro" id="IPR000835">
    <property type="entry name" value="HTH_MarR-typ"/>
</dbReference>
<evidence type="ECO:0000313" key="4">
    <source>
        <dbReference type="Proteomes" id="UP000183417"/>
    </source>
</evidence>
<dbReference type="RefSeq" id="WP_016450569.1">
    <property type="nucleotide sequence ID" value="NZ_CP141274.1"/>
</dbReference>
<dbReference type="PROSITE" id="PS50995">
    <property type="entry name" value="HTH_MARR_2"/>
    <property type="match status" value="1"/>
</dbReference>
<dbReference type="PANTHER" id="PTHR33164">
    <property type="entry name" value="TRANSCRIPTIONAL REGULATOR, MARR FAMILY"/>
    <property type="match status" value="1"/>
</dbReference>
<dbReference type="GO" id="GO:0006950">
    <property type="term" value="P:response to stress"/>
    <property type="evidence" value="ECO:0007669"/>
    <property type="project" value="TreeGrafter"/>
</dbReference>
<dbReference type="SMART" id="SM00347">
    <property type="entry name" value="HTH_MARR"/>
    <property type="match status" value="1"/>
</dbReference>
<feature type="domain" description="HTH marR-type" evidence="2">
    <location>
        <begin position="34"/>
        <end position="166"/>
    </location>
</feature>
<gene>
    <name evidence="3" type="ORF">SAMN05421547_13933</name>
</gene>
<dbReference type="AlphaFoldDB" id="A0A1H3U862"/>
<dbReference type="SUPFAM" id="SSF46785">
    <property type="entry name" value="Winged helix' DNA-binding domain"/>
    <property type="match status" value="1"/>
</dbReference>
<dbReference type="GO" id="GO:0003677">
    <property type="term" value="F:DNA binding"/>
    <property type="evidence" value="ECO:0007669"/>
    <property type="project" value="UniProtKB-KW"/>
</dbReference>
<accession>A0A1H3U862</accession>
<dbReference type="EMBL" id="FNPE01000039">
    <property type="protein sequence ID" value="SDZ58624.1"/>
    <property type="molecule type" value="Genomic_DNA"/>
</dbReference>
<dbReference type="InterPro" id="IPR036388">
    <property type="entry name" value="WH-like_DNA-bd_sf"/>
</dbReference>
<feature type="compositionally biased region" description="Polar residues" evidence="1">
    <location>
        <begin position="13"/>
        <end position="24"/>
    </location>
</feature>
<dbReference type="PANTHER" id="PTHR33164:SF89">
    <property type="entry name" value="MARR FAMILY REGULATORY PROTEIN"/>
    <property type="match status" value="1"/>
</dbReference>
<feature type="region of interest" description="Disordered" evidence="1">
    <location>
        <begin position="1"/>
        <end position="26"/>
    </location>
</feature>
<dbReference type="InterPro" id="IPR039422">
    <property type="entry name" value="MarR/SlyA-like"/>
</dbReference>
<dbReference type="PRINTS" id="PR00598">
    <property type="entry name" value="HTHMARR"/>
</dbReference>
<keyword evidence="3" id="KW-0238">DNA-binding</keyword>
<dbReference type="InterPro" id="IPR036390">
    <property type="entry name" value="WH_DNA-bd_sf"/>
</dbReference>
<dbReference type="Proteomes" id="UP000183417">
    <property type="component" value="Unassembled WGS sequence"/>
</dbReference>
<evidence type="ECO:0000256" key="1">
    <source>
        <dbReference type="SAM" id="MobiDB-lite"/>
    </source>
</evidence>
<proteinExistence type="predicted"/>
<dbReference type="GeneID" id="94691581"/>